<dbReference type="InterPro" id="IPR036097">
    <property type="entry name" value="HisK_dim/P_sf"/>
</dbReference>
<keyword evidence="8" id="KW-0812">Transmembrane</keyword>
<dbReference type="CDD" id="cd00082">
    <property type="entry name" value="HisKA"/>
    <property type="match status" value="1"/>
</dbReference>
<proteinExistence type="predicted"/>
<dbReference type="GO" id="GO:0005886">
    <property type="term" value="C:plasma membrane"/>
    <property type="evidence" value="ECO:0007669"/>
    <property type="project" value="TreeGrafter"/>
</dbReference>
<dbReference type="PANTHER" id="PTHR45453:SF1">
    <property type="entry name" value="PHOSPHATE REGULON SENSOR PROTEIN PHOR"/>
    <property type="match status" value="1"/>
</dbReference>
<evidence type="ECO:0000256" key="1">
    <source>
        <dbReference type="ARBA" id="ARBA00000085"/>
    </source>
</evidence>
<dbReference type="EC" id="2.7.13.3" evidence="2"/>
<name>A0A4Q0AJ42_9BACT</name>
<dbReference type="InterPro" id="IPR013767">
    <property type="entry name" value="PAS_fold"/>
</dbReference>
<keyword evidence="4" id="KW-0808">Transferase</keyword>
<evidence type="ECO:0000256" key="6">
    <source>
        <dbReference type="ARBA" id="ARBA00023012"/>
    </source>
</evidence>
<dbReference type="EMBL" id="SCKW01000016">
    <property type="protein sequence ID" value="RWZ79271.1"/>
    <property type="molecule type" value="Genomic_DNA"/>
</dbReference>
<keyword evidence="7 8" id="KW-0472">Membrane</keyword>
<sequence length="325" mass="34177">MLGLFIANLLGLEDFYNGRLAVGWQPALLAGLAAMAAAAGALGKPSSQSVQKMAWAAYGLFILATGVTVLQTGGVDSPFMALWLLLGVFSGLFGAWALIFMALLVNGYIAYLALVTAKTEALAILALIGELPLIISYTVWRGQSGQLSEKDKAFSALAAELTQVAGKSEIVINAIADGVMAIDGRGVIDLLNPAAQQILGWTKQDALGLDYRSVLKLSNQKSEPLAPDTDPVQLVLTTNQTVATDDLVLTTNSDKKLQVSLIVSPVGSGGAGAIIVFRDITAKKTEERQQAEFISTASHEMRTPVATIEGYLGLALNPKTATIDD</sequence>
<keyword evidence="11" id="KW-1185">Reference proteome</keyword>
<accession>A0A4Q0AJ42</accession>
<dbReference type="Gene3D" id="3.30.450.20">
    <property type="entry name" value="PAS domain"/>
    <property type="match status" value="1"/>
</dbReference>
<evidence type="ECO:0000256" key="8">
    <source>
        <dbReference type="SAM" id="Phobius"/>
    </source>
</evidence>
<reference evidence="10" key="1">
    <citation type="submission" date="2019-01" db="EMBL/GenBank/DDBJ databases">
        <title>Genomic signatures and co-occurrence patterns of the ultra-small Saccharimodia (Patescibacteria phylum) suggest a symbiotic lifestyle.</title>
        <authorList>
            <person name="Lemos L."/>
            <person name="Medeiros J."/>
            <person name="Andreote F."/>
            <person name="Fernandes G."/>
            <person name="Varani A."/>
            <person name="Oliveira G."/>
            <person name="Pylro V."/>
        </authorList>
    </citation>
    <scope>NUCLEOTIDE SEQUENCE [LARGE SCALE GENOMIC DNA]</scope>
    <source>
        <strain evidence="10">AMD01</strain>
    </source>
</reference>
<feature type="non-terminal residue" evidence="10">
    <location>
        <position position="325"/>
    </location>
</feature>
<dbReference type="NCBIfam" id="TIGR00229">
    <property type="entry name" value="sensory_box"/>
    <property type="match status" value="1"/>
</dbReference>
<dbReference type="GO" id="GO:0016036">
    <property type="term" value="P:cellular response to phosphate starvation"/>
    <property type="evidence" value="ECO:0007669"/>
    <property type="project" value="TreeGrafter"/>
</dbReference>
<feature type="transmembrane region" description="Helical" evidence="8">
    <location>
        <begin position="121"/>
        <end position="140"/>
    </location>
</feature>
<dbReference type="SMART" id="SM00091">
    <property type="entry name" value="PAS"/>
    <property type="match status" value="1"/>
</dbReference>
<dbReference type="Proteomes" id="UP000289269">
    <property type="component" value="Unassembled WGS sequence"/>
</dbReference>
<keyword evidence="6" id="KW-0902">Two-component regulatory system</keyword>
<dbReference type="InterPro" id="IPR003661">
    <property type="entry name" value="HisK_dim/P_dom"/>
</dbReference>
<feature type="transmembrane region" description="Helical" evidence="8">
    <location>
        <begin position="80"/>
        <end position="109"/>
    </location>
</feature>
<comment type="catalytic activity">
    <reaction evidence="1">
        <text>ATP + protein L-histidine = ADP + protein N-phospho-L-histidine.</text>
        <dbReference type="EC" id="2.7.13.3"/>
    </reaction>
</comment>
<keyword evidence="3" id="KW-0597">Phosphoprotein</keyword>
<evidence type="ECO:0000256" key="3">
    <source>
        <dbReference type="ARBA" id="ARBA00022553"/>
    </source>
</evidence>
<dbReference type="GO" id="GO:0006355">
    <property type="term" value="P:regulation of DNA-templated transcription"/>
    <property type="evidence" value="ECO:0007669"/>
    <property type="project" value="InterPro"/>
</dbReference>
<organism evidence="10 11">
    <name type="scientific">Candidatus Chaera renei</name>
    <dbReference type="NCBI Taxonomy" id="2506947"/>
    <lineage>
        <taxon>Bacteria</taxon>
        <taxon>Candidatus Saccharimonadota</taxon>
        <taxon>Candidatus Saccharimonadia</taxon>
        <taxon>Candidatus Saccharimonadales</taxon>
        <taxon>Candidatus Saccharimonadaceae</taxon>
        <taxon>Candidatus Chaera</taxon>
    </lineage>
</organism>
<dbReference type="GO" id="GO:0000155">
    <property type="term" value="F:phosphorelay sensor kinase activity"/>
    <property type="evidence" value="ECO:0007669"/>
    <property type="project" value="InterPro"/>
</dbReference>
<evidence type="ECO:0000256" key="4">
    <source>
        <dbReference type="ARBA" id="ARBA00022679"/>
    </source>
</evidence>
<evidence type="ECO:0000256" key="5">
    <source>
        <dbReference type="ARBA" id="ARBA00022777"/>
    </source>
</evidence>
<gene>
    <name evidence="10" type="ORF">EOT04_02010</name>
</gene>
<evidence type="ECO:0000259" key="9">
    <source>
        <dbReference type="PROSITE" id="PS50112"/>
    </source>
</evidence>
<dbReference type="Gene3D" id="1.10.287.130">
    <property type="match status" value="1"/>
</dbReference>
<dbReference type="AlphaFoldDB" id="A0A4Q0AJ42"/>
<feature type="transmembrane region" description="Helical" evidence="8">
    <location>
        <begin position="55"/>
        <end position="74"/>
    </location>
</feature>
<dbReference type="SUPFAM" id="SSF55785">
    <property type="entry name" value="PYP-like sensor domain (PAS domain)"/>
    <property type="match status" value="1"/>
</dbReference>
<keyword evidence="5" id="KW-0418">Kinase</keyword>
<feature type="transmembrane region" description="Helical" evidence="8">
    <location>
        <begin position="20"/>
        <end position="43"/>
    </location>
</feature>
<evidence type="ECO:0000313" key="10">
    <source>
        <dbReference type="EMBL" id="RWZ79271.1"/>
    </source>
</evidence>
<protein>
    <recommendedName>
        <fullName evidence="2">histidine kinase</fullName>
        <ecNumber evidence="2">2.7.13.3</ecNumber>
    </recommendedName>
</protein>
<dbReference type="PROSITE" id="PS50112">
    <property type="entry name" value="PAS"/>
    <property type="match status" value="1"/>
</dbReference>
<evidence type="ECO:0000256" key="7">
    <source>
        <dbReference type="ARBA" id="ARBA00023136"/>
    </source>
</evidence>
<dbReference type="InterPro" id="IPR000014">
    <property type="entry name" value="PAS"/>
</dbReference>
<keyword evidence="8" id="KW-1133">Transmembrane helix</keyword>
<dbReference type="CDD" id="cd00130">
    <property type="entry name" value="PAS"/>
    <property type="match status" value="1"/>
</dbReference>
<feature type="domain" description="PAS" evidence="9">
    <location>
        <begin position="171"/>
        <end position="208"/>
    </location>
</feature>
<dbReference type="InterPro" id="IPR035965">
    <property type="entry name" value="PAS-like_dom_sf"/>
</dbReference>
<dbReference type="GO" id="GO:0004721">
    <property type="term" value="F:phosphoprotein phosphatase activity"/>
    <property type="evidence" value="ECO:0007669"/>
    <property type="project" value="TreeGrafter"/>
</dbReference>
<evidence type="ECO:0000256" key="2">
    <source>
        <dbReference type="ARBA" id="ARBA00012438"/>
    </source>
</evidence>
<dbReference type="InterPro" id="IPR050351">
    <property type="entry name" value="BphY/WalK/GraS-like"/>
</dbReference>
<dbReference type="PANTHER" id="PTHR45453">
    <property type="entry name" value="PHOSPHATE REGULON SENSOR PROTEIN PHOR"/>
    <property type="match status" value="1"/>
</dbReference>
<comment type="caution">
    <text evidence="10">The sequence shown here is derived from an EMBL/GenBank/DDBJ whole genome shotgun (WGS) entry which is preliminary data.</text>
</comment>
<dbReference type="Pfam" id="PF00989">
    <property type="entry name" value="PAS"/>
    <property type="match status" value="1"/>
</dbReference>
<dbReference type="SUPFAM" id="SSF47384">
    <property type="entry name" value="Homodimeric domain of signal transducing histidine kinase"/>
    <property type="match status" value="1"/>
</dbReference>
<evidence type="ECO:0000313" key="11">
    <source>
        <dbReference type="Proteomes" id="UP000289269"/>
    </source>
</evidence>